<evidence type="ECO:0000256" key="5">
    <source>
        <dbReference type="ARBA" id="ARBA00022448"/>
    </source>
</evidence>
<evidence type="ECO:0000256" key="2">
    <source>
        <dbReference type="ARBA" id="ARBA00004377"/>
    </source>
</evidence>
<reference evidence="14" key="1">
    <citation type="submission" date="2017-12" db="EMBL/GenBank/DDBJ databases">
        <title>Genomic analysis of Paracoccus sp. CBA4604.</title>
        <authorList>
            <person name="Roh S.W."/>
            <person name="Kim J.Y."/>
            <person name="Kim J.S."/>
        </authorList>
    </citation>
    <scope>NUCLEOTIDE SEQUENCE [LARGE SCALE GENOMIC DNA]</scope>
    <source>
        <strain evidence="14">CBA4604</strain>
    </source>
</reference>
<keyword evidence="10 12" id="KW-1133">Transmembrane helix</keyword>
<evidence type="ECO:0000256" key="7">
    <source>
        <dbReference type="ARBA" id="ARBA00022519"/>
    </source>
</evidence>
<keyword evidence="9 12" id="KW-0201">Cytochrome c-type biogenesis</keyword>
<dbReference type="KEGG" id="paru:CYR75_01955"/>
<dbReference type="Pfam" id="PF04995">
    <property type="entry name" value="CcmD"/>
    <property type="match status" value="1"/>
</dbReference>
<proteinExistence type="inferred from homology"/>
<evidence type="ECO:0000256" key="10">
    <source>
        <dbReference type="ARBA" id="ARBA00022989"/>
    </source>
</evidence>
<feature type="transmembrane region" description="Helical" evidence="12">
    <location>
        <begin position="12"/>
        <end position="31"/>
    </location>
</feature>
<protein>
    <recommendedName>
        <fullName evidence="4 12">Heme exporter protein D</fullName>
    </recommendedName>
</protein>
<dbReference type="NCBIfam" id="TIGR03141">
    <property type="entry name" value="cytochro_ccmD"/>
    <property type="match status" value="1"/>
</dbReference>
<evidence type="ECO:0000256" key="12">
    <source>
        <dbReference type="RuleBase" id="RU363101"/>
    </source>
</evidence>
<comment type="subcellular location">
    <subcellularLocation>
        <location evidence="2 12">Cell inner membrane</location>
        <topology evidence="2 12">Single-pass membrane protein</topology>
    </subcellularLocation>
</comment>
<evidence type="ECO:0000256" key="1">
    <source>
        <dbReference type="ARBA" id="ARBA00002442"/>
    </source>
</evidence>
<keyword evidence="7 12" id="KW-0997">Cell inner membrane</keyword>
<evidence type="ECO:0000256" key="4">
    <source>
        <dbReference type="ARBA" id="ARBA00016461"/>
    </source>
</evidence>
<sequence>MMELGKYTQSVLTAYGVSVVAIVGLIVQSLWRNARARAALNRQEQSTKGGRDAR</sequence>
<name>A0A2K9MC47_9RHOB</name>
<evidence type="ECO:0000256" key="3">
    <source>
        <dbReference type="ARBA" id="ARBA00008741"/>
    </source>
</evidence>
<keyword evidence="8 12" id="KW-0812">Transmembrane</keyword>
<dbReference type="GO" id="GO:0017004">
    <property type="term" value="P:cytochrome complex assembly"/>
    <property type="evidence" value="ECO:0007669"/>
    <property type="project" value="UniProtKB-KW"/>
</dbReference>
<keyword evidence="6 12" id="KW-1003">Cell membrane</keyword>
<dbReference type="RefSeq" id="WP_101498603.1">
    <property type="nucleotide sequence ID" value="NZ_CP025583.1"/>
</dbReference>
<evidence type="ECO:0000256" key="6">
    <source>
        <dbReference type="ARBA" id="ARBA00022475"/>
    </source>
</evidence>
<evidence type="ECO:0000313" key="13">
    <source>
        <dbReference type="EMBL" id="AUM73219.1"/>
    </source>
</evidence>
<dbReference type="OrthoDB" id="7874534at2"/>
<keyword evidence="5 12" id="KW-0813">Transport</keyword>
<gene>
    <name evidence="13" type="primary">ccmD</name>
    <name evidence="13" type="ORF">CYR75_01955</name>
</gene>
<dbReference type="Proteomes" id="UP000234882">
    <property type="component" value="Chromosome"/>
</dbReference>
<evidence type="ECO:0000256" key="9">
    <source>
        <dbReference type="ARBA" id="ARBA00022748"/>
    </source>
</evidence>
<organism evidence="13 14">
    <name type="scientific">Paracoccus jeotgali</name>
    <dbReference type="NCBI Taxonomy" id="2065379"/>
    <lineage>
        <taxon>Bacteria</taxon>
        <taxon>Pseudomonadati</taxon>
        <taxon>Pseudomonadota</taxon>
        <taxon>Alphaproteobacteria</taxon>
        <taxon>Rhodobacterales</taxon>
        <taxon>Paracoccaceae</taxon>
        <taxon>Paracoccus</taxon>
    </lineage>
</organism>
<dbReference type="AlphaFoldDB" id="A0A2K9MC47"/>
<evidence type="ECO:0000313" key="14">
    <source>
        <dbReference type="Proteomes" id="UP000234882"/>
    </source>
</evidence>
<dbReference type="GO" id="GO:0005886">
    <property type="term" value="C:plasma membrane"/>
    <property type="evidence" value="ECO:0007669"/>
    <property type="project" value="UniProtKB-SubCell"/>
</dbReference>
<dbReference type="GO" id="GO:0015886">
    <property type="term" value="P:heme transport"/>
    <property type="evidence" value="ECO:0007669"/>
    <property type="project" value="InterPro"/>
</dbReference>
<evidence type="ECO:0000256" key="11">
    <source>
        <dbReference type="ARBA" id="ARBA00023136"/>
    </source>
</evidence>
<comment type="similarity">
    <text evidence="3 12">Belongs to the CcmD/CycX/HelD family.</text>
</comment>
<comment type="function">
    <text evidence="1 12">Required for the export of heme to the periplasm for the biogenesis of c-type cytochromes.</text>
</comment>
<dbReference type="InterPro" id="IPR007078">
    <property type="entry name" value="Haem_export_protD_CcmD"/>
</dbReference>
<keyword evidence="11 12" id="KW-0472">Membrane</keyword>
<dbReference type="EMBL" id="CP025583">
    <property type="protein sequence ID" value="AUM73219.1"/>
    <property type="molecule type" value="Genomic_DNA"/>
</dbReference>
<accession>A0A2K9MC47</accession>
<keyword evidence="14" id="KW-1185">Reference proteome</keyword>
<evidence type="ECO:0000256" key="8">
    <source>
        <dbReference type="ARBA" id="ARBA00022692"/>
    </source>
</evidence>